<dbReference type="Proteomes" id="UP000437065">
    <property type="component" value="Unassembled WGS sequence"/>
</dbReference>
<evidence type="ECO:0000313" key="2">
    <source>
        <dbReference type="EMBL" id="MXR42912.1"/>
    </source>
</evidence>
<dbReference type="EMBL" id="WUUS01000011">
    <property type="protein sequence ID" value="MXR42912.1"/>
    <property type="molecule type" value="Genomic_DNA"/>
</dbReference>
<gene>
    <name evidence="2" type="ORF">GRX01_16380</name>
</gene>
<accession>A0A6B0T2S0</accession>
<reference evidence="2 3" key="1">
    <citation type="submission" date="2019-12" db="EMBL/GenBank/DDBJ databases">
        <title>Isolation and characterization of three novel carbon monoxide-oxidizing members of Halobacteria from salione crusts and soils.</title>
        <authorList>
            <person name="Myers M.R."/>
            <person name="King G.M."/>
        </authorList>
    </citation>
    <scope>NUCLEOTIDE SEQUENCE [LARGE SCALE GENOMIC DNA]</scope>
    <source>
        <strain evidence="2 3">WSA2</strain>
    </source>
</reference>
<feature type="transmembrane region" description="Helical" evidence="1">
    <location>
        <begin position="27"/>
        <end position="51"/>
    </location>
</feature>
<dbReference type="OrthoDB" id="385089at2157"/>
<evidence type="ECO:0000313" key="3">
    <source>
        <dbReference type="Proteomes" id="UP000437065"/>
    </source>
</evidence>
<feature type="transmembrane region" description="Helical" evidence="1">
    <location>
        <begin position="117"/>
        <end position="137"/>
    </location>
</feature>
<evidence type="ECO:0000256" key="1">
    <source>
        <dbReference type="SAM" id="Phobius"/>
    </source>
</evidence>
<keyword evidence="3" id="KW-1185">Reference proteome</keyword>
<feature type="transmembrane region" description="Helical" evidence="1">
    <location>
        <begin position="57"/>
        <end position="79"/>
    </location>
</feature>
<feature type="transmembrane region" description="Helical" evidence="1">
    <location>
        <begin position="91"/>
        <end position="111"/>
    </location>
</feature>
<name>A0A6B0T2S0_9EURY</name>
<dbReference type="RefSeq" id="WP_159670123.1">
    <property type="nucleotide sequence ID" value="NZ_WUUS01000011.1"/>
</dbReference>
<organism evidence="2 3">
    <name type="scientific">Halobaculum saliterrae</name>
    <dbReference type="NCBI Taxonomy" id="2073113"/>
    <lineage>
        <taxon>Archaea</taxon>
        <taxon>Methanobacteriati</taxon>
        <taxon>Methanobacteriota</taxon>
        <taxon>Stenosarchaea group</taxon>
        <taxon>Halobacteria</taxon>
        <taxon>Halobacteriales</taxon>
        <taxon>Haloferacaceae</taxon>
        <taxon>Halobaculum</taxon>
    </lineage>
</organism>
<comment type="caution">
    <text evidence="2">The sequence shown here is derived from an EMBL/GenBank/DDBJ whole genome shotgun (WGS) entry which is preliminary data.</text>
</comment>
<keyword evidence="1" id="KW-1133">Transmembrane helix</keyword>
<keyword evidence="1" id="KW-0812">Transmembrane</keyword>
<dbReference type="AlphaFoldDB" id="A0A6B0T2S0"/>
<keyword evidence="1" id="KW-0472">Membrane</keyword>
<sequence>MASDPDGIDPESVLDRRDRRISRQGHAAVSGALTTSALAVAVLALAVALGVVGPRALYPVFALVAPGAIGGVWLNTVLFGRVERPARWFRWIVGAGLGVDAAVFVAAVAAGGAAIGAVQLLATFFAVAWLAGVAATWRFR</sequence>
<protein>
    <submittedName>
        <fullName evidence="2">Uncharacterized protein</fullName>
    </submittedName>
</protein>
<proteinExistence type="predicted"/>